<keyword evidence="4 6" id="KW-0472">Membrane</keyword>
<dbReference type="RefSeq" id="WP_114030011.1">
    <property type="nucleotide sequence ID" value="NZ_QOIL01000009.1"/>
</dbReference>
<feature type="transmembrane region" description="Helical" evidence="6">
    <location>
        <begin position="157"/>
        <end position="178"/>
    </location>
</feature>
<evidence type="ECO:0000256" key="4">
    <source>
        <dbReference type="ARBA" id="ARBA00023136"/>
    </source>
</evidence>
<dbReference type="AlphaFoldDB" id="A0A367FIB7"/>
<dbReference type="InterPro" id="IPR052902">
    <property type="entry name" value="ABC-2_transporter"/>
</dbReference>
<evidence type="ECO:0000313" key="8">
    <source>
        <dbReference type="EMBL" id="RCG30071.1"/>
    </source>
</evidence>
<evidence type="ECO:0000313" key="9">
    <source>
        <dbReference type="Proteomes" id="UP000253094"/>
    </source>
</evidence>
<protein>
    <recommendedName>
        <fullName evidence="6">Transport permease protein</fullName>
    </recommendedName>
</protein>
<evidence type="ECO:0000259" key="7">
    <source>
        <dbReference type="PROSITE" id="PS51012"/>
    </source>
</evidence>
<accession>A0A367FIB7</accession>
<comment type="caution">
    <text evidence="8">The sequence shown here is derived from an EMBL/GenBank/DDBJ whole genome shotgun (WGS) entry which is preliminary data.</text>
</comment>
<dbReference type="GO" id="GO:0043190">
    <property type="term" value="C:ATP-binding cassette (ABC) transporter complex"/>
    <property type="evidence" value="ECO:0007669"/>
    <property type="project" value="InterPro"/>
</dbReference>
<dbReference type="PANTHER" id="PTHR43027">
    <property type="entry name" value="DOXORUBICIN RESISTANCE ABC TRANSPORTER PERMEASE PROTEIN DRRC-RELATED"/>
    <property type="match status" value="1"/>
</dbReference>
<dbReference type="Proteomes" id="UP000253094">
    <property type="component" value="Unassembled WGS sequence"/>
</dbReference>
<keyword evidence="5" id="KW-0046">Antibiotic resistance</keyword>
<evidence type="ECO:0000256" key="6">
    <source>
        <dbReference type="RuleBase" id="RU361157"/>
    </source>
</evidence>
<feature type="transmembrane region" description="Helical" evidence="6">
    <location>
        <begin position="36"/>
        <end position="56"/>
    </location>
</feature>
<gene>
    <name evidence="8" type="ORF">DQ384_18165</name>
</gene>
<keyword evidence="9" id="KW-1185">Reference proteome</keyword>
<feature type="transmembrane region" description="Helical" evidence="6">
    <location>
        <begin position="76"/>
        <end position="100"/>
    </location>
</feature>
<keyword evidence="6" id="KW-1003">Cell membrane</keyword>
<name>A0A367FIB7_9ACTN</name>
<dbReference type="GO" id="GO:0140359">
    <property type="term" value="F:ABC-type transporter activity"/>
    <property type="evidence" value="ECO:0007669"/>
    <property type="project" value="InterPro"/>
</dbReference>
<dbReference type="PANTHER" id="PTHR43027:SF2">
    <property type="entry name" value="TRANSPORT PERMEASE PROTEIN"/>
    <property type="match status" value="1"/>
</dbReference>
<comment type="subcellular location">
    <subcellularLocation>
        <location evidence="6">Cell membrane</location>
        <topology evidence="6">Multi-pass membrane protein</topology>
    </subcellularLocation>
    <subcellularLocation>
        <location evidence="1">Membrane</location>
        <topology evidence="1">Multi-pass membrane protein</topology>
    </subcellularLocation>
</comment>
<sequence length="264" mass="28351">MSPNTLTRPSHDTLAGRAALRTLLRTETRLYLREPLTAFFTLLLPLGLLLILGSAIPGFRDPDPNLGGERVVDTQLPVMMIVLSIMVSAFSIIPSVLAVYRERGVLRRMSVTPVSPGALLLTQLVINLVTTVVAALLMIMCGSLVFGTRMPTQLPVFALAFVLGVCGLFALGLCLAAVVPNSRVAGGLGSVVMFPLMFLAGMWVPRELMPEILREIGDFTPTGAFGQALRDAWAGTTPETLHLAVLAAWAVAATLLAARTFRWE</sequence>
<dbReference type="InterPro" id="IPR013525">
    <property type="entry name" value="ABC2_TM"/>
</dbReference>
<organism evidence="8 9">
    <name type="scientific">Sphaerisporangium album</name>
    <dbReference type="NCBI Taxonomy" id="509200"/>
    <lineage>
        <taxon>Bacteria</taxon>
        <taxon>Bacillati</taxon>
        <taxon>Actinomycetota</taxon>
        <taxon>Actinomycetes</taxon>
        <taxon>Streptosporangiales</taxon>
        <taxon>Streptosporangiaceae</taxon>
        <taxon>Sphaerisporangium</taxon>
    </lineage>
</organism>
<feature type="domain" description="ABC transmembrane type-2" evidence="7">
    <location>
        <begin position="36"/>
        <end position="264"/>
    </location>
</feature>
<dbReference type="GO" id="GO:0046677">
    <property type="term" value="P:response to antibiotic"/>
    <property type="evidence" value="ECO:0007669"/>
    <property type="project" value="UniProtKB-KW"/>
</dbReference>
<evidence type="ECO:0000256" key="2">
    <source>
        <dbReference type="ARBA" id="ARBA00022692"/>
    </source>
</evidence>
<dbReference type="InterPro" id="IPR000412">
    <property type="entry name" value="ABC_2_transport"/>
</dbReference>
<dbReference type="Pfam" id="PF01061">
    <property type="entry name" value="ABC2_membrane"/>
    <property type="match status" value="1"/>
</dbReference>
<feature type="transmembrane region" description="Helical" evidence="6">
    <location>
        <begin position="185"/>
        <end position="204"/>
    </location>
</feature>
<evidence type="ECO:0000256" key="1">
    <source>
        <dbReference type="ARBA" id="ARBA00004141"/>
    </source>
</evidence>
<dbReference type="OrthoDB" id="3217868at2"/>
<feature type="transmembrane region" description="Helical" evidence="6">
    <location>
        <begin position="120"/>
        <end position="145"/>
    </location>
</feature>
<dbReference type="InterPro" id="IPR047817">
    <property type="entry name" value="ABC2_TM_bact-type"/>
</dbReference>
<dbReference type="EMBL" id="QOIL01000009">
    <property type="protein sequence ID" value="RCG30071.1"/>
    <property type="molecule type" value="Genomic_DNA"/>
</dbReference>
<comment type="similarity">
    <text evidence="6">Belongs to the ABC-2 integral membrane protein family.</text>
</comment>
<evidence type="ECO:0000256" key="5">
    <source>
        <dbReference type="ARBA" id="ARBA00023251"/>
    </source>
</evidence>
<evidence type="ECO:0000256" key="3">
    <source>
        <dbReference type="ARBA" id="ARBA00022989"/>
    </source>
</evidence>
<dbReference type="PIRSF" id="PIRSF006648">
    <property type="entry name" value="DrrB"/>
    <property type="match status" value="1"/>
</dbReference>
<keyword evidence="3 6" id="KW-1133">Transmembrane helix</keyword>
<reference evidence="8 9" key="1">
    <citation type="submission" date="2018-06" db="EMBL/GenBank/DDBJ databases">
        <title>Sphaerisporangium craniellae sp. nov., isolated from a marine sponge in the South China Sea.</title>
        <authorList>
            <person name="Li L."/>
        </authorList>
    </citation>
    <scope>NUCLEOTIDE SEQUENCE [LARGE SCALE GENOMIC DNA]</scope>
    <source>
        <strain evidence="8 9">CCTCC AA 208026</strain>
    </source>
</reference>
<proteinExistence type="inferred from homology"/>
<feature type="transmembrane region" description="Helical" evidence="6">
    <location>
        <begin position="240"/>
        <end position="258"/>
    </location>
</feature>
<keyword evidence="2 6" id="KW-0812">Transmembrane</keyword>
<dbReference type="PROSITE" id="PS51012">
    <property type="entry name" value="ABC_TM2"/>
    <property type="match status" value="1"/>
</dbReference>
<keyword evidence="6" id="KW-0813">Transport</keyword>